<dbReference type="EMBL" id="CP135445">
    <property type="protein sequence ID" value="WRY35755.1"/>
    <property type="molecule type" value="Genomic_DNA"/>
</dbReference>
<geneLocation type="plasmid" evidence="2 3">
    <name>unnamed2</name>
</geneLocation>
<organism evidence="2 3">
    <name type="scientific">Thioclava litoralis</name>
    <dbReference type="NCBI Taxonomy" id="3076557"/>
    <lineage>
        <taxon>Bacteria</taxon>
        <taxon>Pseudomonadati</taxon>
        <taxon>Pseudomonadota</taxon>
        <taxon>Alphaproteobacteria</taxon>
        <taxon>Rhodobacterales</taxon>
        <taxon>Paracoccaceae</taxon>
        <taxon>Thioclava</taxon>
    </lineage>
</organism>
<protein>
    <submittedName>
        <fullName evidence="2">Uncharacterized protein</fullName>
    </submittedName>
</protein>
<evidence type="ECO:0000313" key="2">
    <source>
        <dbReference type="EMBL" id="WRY35755.1"/>
    </source>
</evidence>
<feature type="transmembrane region" description="Helical" evidence="1">
    <location>
        <begin position="49"/>
        <end position="66"/>
    </location>
</feature>
<name>A0ABZ1E4Y0_9RHOB</name>
<keyword evidence="3" id="KW-1185">Reference proteome</keyword>
<accession>A0ABZ1E4Y0</accession>
<keyword evidence="1" id="KW-0812">Transmembrane</keyword>
<reference evidence="2 3" key="1">
    <citation type="submission" date="2023-09" db="EMBL/GenBank/DDBJ databases">
        <title>Thioclava shenzhenensis sp. nov., a multidrug resistant bacteria-antagonizing species isolated from coastal seawater.</title>
        <authorList>
            <person name="Long M."/>
        </authorList>
    </citation>
    <scope>NUCLEOTIDE SEQUENCE [LARGE SCALE GENOMIC DNA]</scope>
    <source>
        <strain evidence="2 3">FTW29</strain>
        <plasmid evidence="2 3">unnamed2</plasmid>
    </source>
</reference>
<evidence type="ECO:0000256" key="1">
    <source>
        <dbReference type="SAM" id="Phobius"/>
    </source>
</evidence>
<keyword evidence="1" id="KW-0472">Membrane</keyword>
<sequence length="77" mass="9542">MHSESPDAHERYTRVRIRRTYENHGLWKELVRTERSETTSSEYEDMSKFFGYIIMIDTLFLLFPWIENSWPWLPVWE</sequence>
<evidence type="ECO:0000313" key="3">
    <source>
        <dbReference type="Proteomes" id="UP001623290"/>
    </source>
</evidence>
<dbReference type="Proteomes" id="UP001623290">
    <property type="component" value="Plasmid unnamed2"/>
</dbReference>
<dbReference type="RefSeq" id="WP_406721715.1">
    <property type="nucleotide sequence ID" value="NZ_CP135445.1"/>
</dbReference>
<keyword evidence="2" id="KW-0614">Plasmid</keyword>
<gene>
    <name evidence="2" type="ORF">RPE78_16115</name>
</gene>
<keyword evidence="1" id="KW-1133">Transmembrane helix</keyword>
<proteinExistence type="predicted"/>